<evidence type="ECO:0000256" key="1">
    <source>
        <dbReference type="SAM" id="Phobius"/>
    </source>
</evidence>
<name>A0AA38T8X7_9ASTR</name>
<gene>
    <name evidence="2" type="ORF">OSB04_011174</name>
</gene>
<keyword evidence="1" id="KW-0472">Membrane</keyword>
<dbReference type="Proteomes" id="UP001172457">
    <property type="component" value="Chromosome 3"/>
</dbReference>
<evidence type="ECO:0000313" key="2">
    <source>
        <dbReference type="EMBL" id="KAJ9556560.1"/>
    </source>
</evidence>
<dbReference type="AlphaFoldDB" id="A0AA38T8X7"/>
<proteinExistence type="predicted"/>
<dbReference type="EMBL" id="JARYMX010000003">
    <property type="protein sequence ID" value="KAJ9556560.1"/>
    <property type="molecule type" value="Genomic_DNA"/>
</dbReference>
<keyword evidence="3" id="KW-1185">Reference proteome</keyword>
<comment type="caution">
    <text evidence="2">The sequence shown here is derived from an EMBL/GenBank/DDBJ whole genome shotgun (WGS) entry which is preliminary data.</text>
</comment>
<keyword evidence="1" id="KW-1133">Transmembrane helix</keyword>
<organism evidence="2 3">
    <name type="scientific">Centaurea solstitialis</name>
    <name type="common">yellow star-thistle</name>
    <dbReference type="NCBI Taxonomy" id="347529"/>
    <lineage>
        <taxon>Eukaryota</taxon>
        <taxon>Viridiplantae</taxon>
        <taxon>Streptophyta</taxon>
        <taxon>Embryophyta</taxon>
        <taxon>Tracheophyta</taxon>
        <taxon>Spermatophyta</taxon>
        <taxon>Magnoliopsida</taxon>
        <taxon>eudicotyledons</taxon>
        <taxon>Gunneridae</taxon>
        <taxon>Pentapetalae</taxon>
        <taxon>asterids</taxon>
        <taxon>campanulids</taxon>
        <taxon>Asterales</taxon>
        <taxon>Asteraceae</taxon>
        <taxon>Carduoideae</taxon>
        <taxon>Cardueae</taxon>
        <taxon>Centaureinae</taxon>
        <taxon>Centaurea</taxon>
    </lineage>
</organism>
<protein>
    <submittedName>
        <fullName evidence="2">Uncharacterized protein</fullName>
    </submittedName>
</protein>
<keyword evidence="1" id="KW-0812">Transmembrane</keyword>
<evidence type="ECO:0000313" key="3">
    <source>
        <dbReference type="Proteomes" id="UP001172457"/>
    </source>
</evidence>
<accession>A0AA38T8X7</accession>
<feature type="transmembrane region" description="Helical" evidence="1">
    <location>
        <begin position="122"/>
        <end position="138"/>
    </location>
</feature>
<sequence>MEYHSVEGLRQQNWQSGAINTMATHLGVEIRPPYASSPIWSYNTQSPPGYPTFEDWQRQFHGPNTSFEPCQLEYLSRSQKESIYHHCTDRGLHFNPISLHQNLEQSRCQSGNRVIAYYKKRFQIFVTFFLYIAGFIIWKEHFFDQNIGNREKIMLPLMILGVGYLKENLTSNNDLLLNGTLFDVRCCECILNLIVQDGLKVIDSVCNTLSSSTQCCPLCPTGSRLCLCLPGEDFPGGHLFM</sequence>
<reference evidence="2" key="1">
    <citation type="submission" date="2023-03" db="EMBL/GenBank/DDBJ databases">
        <title>Chromosome-scale reference genome and RAD-based genetic map of yellow starthistle (Centaurea solstitialis) reveal putative structural variation and QTLs associated with invader traits.</title>
        <authorList>
            <person name="Reatini B."/>
            <person name="Cang F.A."/>
            <person name="Jiang Q."/>
            <person name="Mckibben M.T.W."/>
            <person name="Barker M.S."/>
            <person name="Rieseberg L.H."/>
            <person name="Dlugosch K.M."/>
        </authorList>
    </citation>
    <scope>NUCLEOTIDE SEQUENCE</scope>
    <source>
        <strain evidence="2">CAN-66</strain>
        <tissue evidence="2">Leaf</tissue>
    </source>
</reference>